<feature type="transmembrane region" description="Helical" evidence="7">
    <location>
        <begin position="124"/>
        <end position="141"/>
    </location>
</feature>
<accession>A0ABN8EI23</accession>
<dbReference type="HAMAP" id="MF_01844">
    <property type="entry name" value="NhaA"/>
    <property type="match status" value="1"/>
</dbReference>
<feature type="transmembrane region" description="Helical" evidence="7">
    <location>
        <begin position="394"/>
        <end position="416"/>
    </location>
</feature>
<keyword evidence="9" id="KW-1185">Reference proteome</keyword>
<evidence type="ECO:0000256" key="7">
    <source>
        <dbReference type="HAMAP-Rule" id="MF_01844"/>
    </source>
</evidence>
<feature type="transmembrane region" description="Helical" evidence="7">
    <location>
        <begin position="361"/>
        <end position="382"/>
    </location>
</feature>
<dbReference type="PANTHER" id="PTHR30341:SF0">
    <property type="entry name" value="NA(+)_H(+) ANTIPORTER NHAA"/>
    <property type="match status" value="1"/>
</dbReference>
<comment type="function">
    <text evidence="7">Na(+)/H(+) antiporter that extrudes sodium in exchange for external protons.</text>
</comment>
<dbReference type="RefSeq" id="WP_237443185.1">
    <property type="nucleotide sequence ID" value="NZ_CAKLPX010000001.1"/>
</dbReference>
<evidence type="ECO:0000313" key="9">
    <source>
        <dbReference type="Proteomes" id="UP000838100"/>
    </source>
</evidence>
<keyword evidence="7" id="KW-0406">Ion transport</keyword>
<dbReference type="InterPro" id="IPR004670">
    <property type="entry name" value="NhaA"/>
</dbReference>
<name>A0ABN8EI23_9GAMM</name>
<evidence type="ECO:0000256" key="2">
    <source>
        <dbReference type="ARBA" id="ARBA00022475"/>
    </source>
</evidence>
<feature type="transmembrane region" description="Helical" evidence="7">
    <location>
        <begin position="177"/>
        <end position="199"/>
    </location>
</feature>
<feature type="transmembrane region" description="Helical" evidence="7">
    <location>
        <begin position="206"/>
        <end position="227"/>
    </location>
</feature>
<evidence type="ECO:0000256" key="6">
    <source>
        <dbReference type="ARBA" id="ARBA00023201"/>
    </source>
</evidence>
<dbReference type="InterPro" id="IPR023171">
    <property type="entry name" value="Na/H_antiporter_dom_sf"/>
</dbReference>
<keyword evidence="4 7" id="KW-1133">Transmembrane helix</keyword>
<keyword evidence="7" id="KW-0915">Sodium</keyword>
<keyword evidence="3 7" id="KW-0812">Transmembrane</keyword>
<feature type="transmembrane region" description="Helical" evidence="7">
    <location>
        <begin position="43"/>
        <end position="64"/>
    </location>
</feature>
<keyword evidence="7" id="KW-0813">Transport</keyword>
<gene>
    <name evidence="7 8" type="primary">nhaA</name>
    <name evidence="8" type="ORF">SIN8267_00594</name>
</gene>
<dbReference type="Gene3D" id="1.20.1530.10">
    <property type="entry name" value="Na+/H+ antiporter like domain"/>
    <property type="match status" value="1"/>
</dbReference>
<dbReference type="NCBIfam" id="TIGR00773">
    <property type="entry name" value="NhaA"/>
    <property type="match status" value="1"/>
</dbReference>
<evidence type="ECO:0000256" key="3">
    <source>
        <dbReference type="ARBA" id="ARBA00022692"/>
    </source>
</evidence>
<dbReference type="EMBL" id="CAKLPX010000001">
    <property type="protein sequence ID" value="CAH0990502.1"/>
    <property type="molecule type" value="Genomic_DNA"/>
</dbReference>
<feature type="transmembrane region" description="Helical" evidence="7">
    <location>
        <begin position="428"/>
        <end position="449"/>
    </location>
</feature>
<sequence length="460" mass="49210">MFGVNRSEEKKIGKVYTAPWEKAFERVLTPFDEFIHRQSTSGLILMASAIIALILANTAFAAQYDELLKTYFKLSFGDFELKLSLQHWINDGLMAYFFMLVGLELKREFLVGELADIKQATLPIMAAIGGMLVPATFYAFFNVGGVGAAGWGIPMATDIAFAVGIISLMGNSVPRSLVTFLVALAIVDDLGAIAVIAVFYTEQLNLVAAAWVGIFTFALVAMNFGGIRRTGPYMIIGVFLWFALLKTGVHATLAGVIVAFATPAMPRFDVRAFSTRVERSAGRIIDSAKSGVNIMRNDELRAHIQTLKNGIHLSQAPLQRMEHSLHMPVTYLIVPLFALANAGIPVSAFGGDVSLMNDVTFGVIIGLVFGKLIGVAGATWIGKSLGLGALPKGCSMLHIVGVALLAGIGFTMSIFIAELAFAGSEQLVLAKGGIIIASLISGIAGFVVLKMASKRKQPGR</sequence>
<keyword evidence="6 7" id="KW-0739">Sodium transport</keyword>
<feature type="transmembrane region" description="Helical" evidence="7">
    <location>
        <begin position="329"/>
        <end position="349"/>
    </location>
</feature>
<keyword evidence="2 7" id="KW-1003">Cell membrane</keyword>
<keyword evidence="5 7" id="KW-0472">Membrane</keyword>
<comment type="similarity">
    <text evidence="7">Belongs to the NhaA Na(+)/H(+) (TC 2.A.33) antiporter family.</text>
</comment>
<comment type="catalytic activity">
    <reaction evidence="7">
        <text>Na(+)(in) + 2 H(+)(out) = Na(+)(out) + 2 H(+)(in)</text>
        <dbReference type="Rhea" id="RHEA:29251"/>
        <dbReference type="ChEBI" id="CHEBI:15378"/>
        <dbReference type="ChEBI" id="CHEBI:29101"/>
    </reaction>
</comment>
<comment type="subcellular location">
    <subcellularLocation>
        <location evidence="1">Cell inner membrane</location>
        <topology evidence="1">Multi-pass membrane protein</topology>
    </subcellularLocation>
    <subcellularLocation>
        <location evidence="7">Cell membrane</location>
        <topology evidence="7">Multi-pass membrane protein</topology>
    </subcellularLocation>
</comment>
<dbReference type="Proteomes" id="UP000838100">
    <property type="component" value="Unassembled WGS sequence"/>
</dbReference>
<dbReference type="Pfam" id="PF06965">
    <property type="entry name" value="Na_H_antiport_1"/>
    <property type="match status" value="1"/>
</dbReference>
<keyword evidence="7" id="KW-0050">Antiport</keyword>
<evidence type="ECO:0000256" key="5">
    <source>
        <dbReference type="ARBA" id="ARBA00023136"/>
    </source>
</evidence>
<feature type="transmembrane region" description="Helical" evidence="7">
    <location>
        <begin position="233"/>
        <end position="261"/>
    </location>
</feature>
<proteinExistence type="inferred from homology"/>
<dbReference type="PANTHER" id="PTHR30341">
    <property type="entry name" value="SODIUM ION/PROTON ANTIPORTER NHAA-RELATED"/>
    <property type="match status" value="1"/>
</dbReference>
<protein>
    <recommendedName>
        <fullName evidence="7">Na(+)/H(+) antiporter NhaA</fullName>
    </recommendedName>
    <alternativeName>
        <fullName evidence="7">Sodium/proton antiporter NhaA</fullName>
    </alternativeName>
</protein>
<reference evidence="8" key="1">
    <citation type="submission" date="2021-12" db="EMBL/GenBank/DDBJ databases">
        <authorList>
            <person name="Rodrigo-Torres L."/>
            <person name="Arahal R. D."/>
            <person name="Lucena T."/>
        </authorList>
    </citation>
    <scope>NUCLEOTIDE SEQUENCE</scope>
    <source>
        <strain evidence="8">CECT 8267</strain>
    </source>
</reference>
<evidence type="ECO:0000256" key="4">
    <source>
        <dbReference type="ARBA" id="ARBA00022989"/>
    </source>
</evidence>
<evidence type="ECO:0000256" key="1">
    <source>
        <dbReference type="ARBA" id="ARBA00004429"/>
    </source>
</evidence>
<comment type="caution">
    <text evidence="8">The sequence shown here is derived from an EMBL/GenBank/DDBJ whole genome shotgun (WGS) entry which is preliminary data.</text>
</comment>
<organism evidence="8 9">
    <name type="scientific">Sinobacterium norvegicum</name>
    <dbReference type="NCBI Taxonomy" id="1641715"/>
    <lineage>
        <taxon>Bacteria</taxon>
        <taxon>Pseudomonadati</taxon>
        <taxon>Pseudomonadota</taxon>
        <taxon>Gammaproteobacteria</taxon>
        <taxon>Cellvibrionales</taxon>
        <taxon>Spongiibacteraceae</taxon>
        <taxon>Sinobacterium</taxon>
    </lineage>
</organism>
<evidence type="ECO:0000313" key="8">
    <source>
        <dbReference type="EMBL" id="CAH0990502.1"/>
    </source>
</evidence>